<reference evidence="1 2" key="1">
    <citation type="journal article" date="2015" name="Genome Biol. Evol.">
        <title>Comparative Genomics of a Bacterivorous Green Alga Reveals Evolutionary Causalities and Consequences of Phago-Mixotrophic Mode of Nutrition.</title>
        <authorList>
            <person name="Burns J.A."/>
            <person name="Paasch A."/>
            <person name="Narechania A."/>
            <person name="Kim E."/>
        </authorList>
    </citation>
    <scope>NUCLEOTIDE SEQUENCE [LARGE SCALE GENOMIC DNA]</scope>
    <source>
        <strain evidence="1 2">PLY_AMNH</strain>
    </source>
</reference>
<dbReference type="EMBL" id="LGRX02027656">
    <property type="protein sequence ID" value="KAK3248976.1"/>
    <property type="molecule type" value="Genomic_DNA"/>
</dbReference>
<sequence>MVQGTIKAASVQHYLSAIINYHEDMGHDGPAKSRSVTRAVKGISSLQVQTTVAQAVEESVRTWLPARHVAAVHAHRPTIRCSWPWANWEVHPEGEHFMGHSTRKGACTCAGAMADALLEI</sequence>
<evidence type="ECO:0000313" key="2">
    <source>
        <dbReference type="Proteomes" id="UP001190700"/>
    </source>
</evidence>
<name>A0AAE0F1V5_9CHLO</name>
<dbReference type="AlphaFoldDB" id="A0AAE0F1V5"/>
<proteinExistence type="predicted"/>
<gene>
    <name evidence="1" type="ORF">CYMTET_41576</name>
</gene>
<comment type="caution">
    <text evidence="1">The sequence shown here is derived from an EMBL/GenBank/DDBJ whole genome shotgun (WGS) entry which is preliminary data.</text>
</comment>
<accession>A0AAE0F1V5</accession>
<protein>
    <submittedName>
        <fullName evidence="1">Uncharacterized protein</fullName>
    </submittedName>
</protein>
<dbReference type="Proteomes" id="UP001190700">
    <property type="component" value="Unassembled WGS sequence"/>
</dbReference>
<evidence type="ECO:0000313" key="1">
    <source>
        <dbReference type="EMBL" id="KAK3248976.1"/>
    </source>
</evidence>
<organism evidence="1 2">
    <name type="scientific">Cymbomonas tetramitiformis</name>
    <dbReference type="NCBI Taxonomy" id="36881"/>
    <lineage>
        <taxon>Eukaryota</taxon>
        <taxon>Viridiplantae</taxon>
        <taxon>Chlorophyta</taxon>
        <taxon>Pyramimonadophyceae</taxon>
        <taxon>Pyramimonadales</taxon>
        <taxon>Pyramimonadaceae</taxon>
        <taxon>Cymbomonas</taxon>
    </lineage>
</organism>
<keyword evidence="2" id="KW-1185">Reference proteome</keyword>